<evidence type="ECO:0000313" key="3">
    <source>
        <dbReference type="Proteomes" id="UP000789342"/>
    </source>
</evidence>
<feature type="compositionally biased region" description="Basic residues" evidence="1">
    <location>
        <begin position="17"/>
        <end position="27"/>
    </location>
</feature>
<comment type="caution">
    <text evidence="2">The sequence shown here is derived from an EMBL/GenBank/DDBJ whole genome shotgun (WGS) entry which is preliminary data.</text>
</comment>
<reference evidence="2" key="1">
    <citation type="submission" date="2021-06" db="EMBL/GenBank/DDBJ databases">
        <authorList>
            <person name="Kallberg Y."/>
            <person name="Tangrot J."/>
            <person name="Rosling A."/>
        </authorList>
    </citation>
    <scope>NUCLEOTIDE SEQUENCE</scope>
    <source>
        <strain evidence="2">CL551</strain>
    </source>
</reference>
<proteinExistence type="predicted"/>
<dbReference type="AlphaFoldDB" id="A0A9N8W0X9"/>
<feature type="compositionally biased region" description="Polar residues" evidence="1">
    <location>
        <begin position="7"/>
        <end position="16"/>
    </location>
</feature>
<protein>
    <submittedName>
        <fullName evidence="2">11850_t:CDS:1</fullName>
    </submittedName>
</protein>
<sequence>MACVVTQGASKATPTKSNRKHILPGKSKRNDEIECEAVKKIKTTQDPSTSASSISFRDGAMIEWVVGNVNVTQKFCKYQQRFIDKAMNYGLKWNDSYELVIDRASIPLIESDFCHFVALEGRINKLAEDFKRRNKPFMPPLQMKFD</sequence>
<gene>
    <name evidence="2" type="ORF">AMORRO_LOCUS1957</name>
</gene>
<dbReference type="Proteomes" id="UP000789342">
    <property type="component" value="Unassembled WGS sequence"/>
</dbReference>
<evidence type="ECO:0000256" key="1">
    <source>
        <dbReference type="SAM" id="MobiDB-lite"/>
    </source>
</evidence>
<keyword evidence="3" id="KW-1185">Reference proteome</keyword>
<feature type="region of interest" description="Disordered" evidence="1">
    <location>
        <begin position="1"/>
        <end position="28"/>
    </location>
</feature>
<name>A0A9N8W0X9_9GLOM</name>
<organism evidence="2 3">
    <name type="scientific">Acaulospora morrowiae</name>
    <dbReference type="NCBI Taxonomy" id="94023"/>
    <lineage>
        <taxon>Eukaryota</taxon>
        <taxon>Fungi</taxon>
        <taxon>Fungi incertae sedis</taxon>
        <taxon>Mucoromycota</taxon>
        <taxon>Glomeromycotina</taxon>
        <taxon>Glomeromycetes</taxon>
        <taxon>Diversisporales</taxon>
        <taxon>Acaulosporaceae</taxon>
        <taxon>Acaulospora</taxon>
    </lineage>
</organism>
<evidence type="ECO:0000313" key="2">
    <source>
        <dbReference type="EMBL" id="CAG8473295.1"/>
    </source>
</evidence>
<accession>A0A9N8W0X9</accession>
<dbReference type="OrthoDB" id="2389038at2759"/>
<dbReference type="EMBL" id="CAJVPV010000771">
    <property type="protein sequence ID" value="CAG8473295.1"/>
    <property type="molecule type" value="Genomic_DNA"/>
</dbReference>